<dbReference type="PANTHER" id="PTHR46370:SF1">
    <property type="entry name" value="GPALPP MOTIFS-CONTAINING PROTEIN 1"/>
    <property type="match status" value="1"/>
</dbReference>
<evidence type="ECO:0000256" key="1">
    <source>
        <dbReference type="SAM" id="MobiDB-lite"/>
    </source>
</evidence>
<feature type="compositionally biased region" description="Polar residues" evidence="1">
    <location>
        <begin position="561"/>
        <end position="572"/>
    </location>
</feature>
<feature type="compositionally biased region" description="Basic and acidic residues" evidence="1">
    <location>
        <begin position="859"/>
        <end position="878"/>
    </location>
</feature>
<dbReference type="InterPro" id="IPR022226">
    <property type="entry name" value="DUF3752"/>
</dbReference>
<feature type="compositionally biased region" description="Basic and acidic residues" evidence="1">
    <location>
        <begin position="51"/>
        <end position="78"/>
    </location>
</feature>
<evidence type="ECO:0000259" key="2">
    <source>
        <dbReference type="Pfam" id="PF12572"/>
    </source>
</evidence>
<feature type="region of interest" description="Disordered" evidence="1">
    <location>
        <begin position="775"/>
        <end position="878"/>
    </location>
</feature>
<feature type="compositionally biased region" description="Basic and acidic residues" evidence="1">
    <location>
        <begin position="222"/>
        <end position="245"/>
    </location>
</feature>
<feature type="compositionally biased region" description="Basic and acidic residues" evidence="1">
    <location>
        <begin position="792"/>
        <end position="833"/>
    </location>
</feature>
<dbReference type="KEGG" id="nlo:107225823"/>
<reference evidence="4" key="1">
    <citation type="submission" date="2025-08" db="UniProtKB">
        <authorList>
            <consortium name="RefSeq"/>
        </authorList>
    </citation>
    <scope>IDENTIFICATION</scope>
    <source>
        <tissue evidence="4">Thorax and Abdomen</tissue>
    </source>
</reference>
<feature type="compositionally biased region" description="Polar residues" evidence="1">
    <location>
        <begin position="581"/>
        <end position="593"/>
    </location>
</feature>
<proteinExistence type="predicted"/>
<evidence type="ECO:0000313" key="4">
    <source>
        <dbReference type="RefSeq" id="XP_015521899.1"/>
    </source>
</evidence>
<dbReference type="OrthoDB" id="341477at2759"/>
<feature type="region of interest" description="Disordered" evidence="1">
    <location>
        <begin position="421"/>
        <end position="492"/>
    </location>
</feature>
<feature type="compositionally biased region" description="Basic and acidic residues" evidence="1">
    <location>
        <begin position="480"/>
        <end position="492"/>
    </location>
</feature>
<dbReference type="PANTHER" id="PTHR46370">
    <property type="entry name" value="GPALPP MOTIFS-CONTAINING PROTEIN 1"/>
    <property type="match status" value="1"/>
</dbReference>
<feature type="compositionally biased region" description="Low complexity" evidence="1">
    <location>
        <begin position="660"/>
        <end position="670"/>
    </location>
</feature>
<feature type="region of interest" description="Disordered" evidence="1">
    <location>
        <begin position="1"/>
        <end position="299"/>
    </location>
</feature>
<dbReference type="Proteomes" id="UP000829291">
    <property type="component" value="Chromosome 2"/>
</dbReference>
<feature type="compositionally biased region" description="Basic residues" evidence="1">
    <location>
        <begin position="848"/>
        <end position="858"/>
    </location>
</feature>
<feature type="compositionally biased region" description="Acidic residues" evidence="1">
    <location>
        <begin position="1"/>
        <end position="13"/>
    </location>
</feature>
<accession>A0A6J0C6B8</accession>
<dbReference type="InParanoid" id="A0A6J0C6B8"/>
<feature type="compositionally biased region" description="Basic and acidic residues" evidence="1">
    <location>
        <begin position="85"/>
        <end position="212"/>
    </location>
</feature>
<dbReference type="AlphaFoldDB" id="A0A6J0C6B8"/>
<feature type="domain" description="DUF3752" evidence="2">
    <location>
        <begin position="769"/>
        <end position="905"/>
    </location>
</feature>
<name>A0A6J0C6B8_NEOLC</name>
<organism evidence="4">
    <name type="scientific">Neodiprion lecontei</name>
    <name type="common">Redheaded pine sawfly</name>
    <dbReference type="NCBI Taxonomy" id="441921"/>
    <lineage>
        <taxon>Eukaryota</taxon>
        <taxon>Metazoa</taxon>
        <taxon>Ecdysozoa</taxon>
        <taxon>Arthropoda</taxon>
        <taxon>Hexapoda</taxon>
        <taxon>Insecta</taxon>
        <taxon>Pterygota</taxon>
        <taxon>Neoptera</taxon>
        <taxon>Endopterygota</taxon>
        <taxon>Hymenoptera</taxon>
        <taxon>Tenthredinoidea</taxon>
        <taxon>Diprionidae</taxon>
        <taxon>Diprioninae</taxon>
        <taxon>Neodiprion</taxon>
    </lineage>
</organism>
<dbReference type="RefSeq" id="XP_015521899.1">
    <property type="nucleotide sequence ID" value="XM_015666413.2"/>
</dbReference>
<gene>
    <name evidence="4" type="primary">LOC107225823</name>
</gene>
<keyword evidence="3" id="KW-1185">Reference proteome</keyword>
<sequence>MTTIDSDSESQDSDDGRRFRFEATRKDDILRLHSENKRRSPVSKGSKYRSRSMERSSHNRSDAGKMKQDRDRKEANDRVRRKNSRDRDSLRDTKHDKSNNKDSRHNSKGNIKELPDLKTLLEGEKRCGDSKNSNHRDGKDSVRNLSNSKDHRNVKDSRSRDLKNTGIRAPKDVRVKETKDPRDQDEKNFKDYLRDKGRVPKRSRDPSHDRLMTAKHSHRSREKHDSRDRSNNRDKTKPMDDERTKAKNPPRKQCSKETSEKKSLKRDNHSPSKILEQIGSDSESDLGALDPDVGPVMSLDALEDCREMNLSDFDIISDTEGTSPDSSDAKSSAVKGPIIRGEILAPHYYGPKIKKRVSRRQYERLVKKQAALNTHRLEEIYKVNPRNDNITPLAPSNNNPSAVSDFLLGPEVSVSAVRDLRRSHKRDDENSKDWSKEQDSEEDGYKLEEKGDQDSRKLNCLQLHSLSLPSSNNTKKSSRRKESLSINKTDEDYRGQIVDNEIYGPVLPPKYRQDLPSHPKIRSGEVDTVVRKQNIFSEVAPCHKAGYRSFPNEMSRSLSATSFSTETKSDSGNCDDFLPKDSSSPVTFGNNTNEPRDAIIGPSLPPAFRLNSELPKSRSQATCGPSLLNDAAKVKDEIKPTEVIGPSLPPGFQQDYALNSSTSSDEQSTSPQHPTISSRSSVFGPTLPPYLMNKVIDHTLEKSCSDSEDEVLGPMPADHPAAIDNYIQRQLEDRARRMKSKLADQDSVVEKREEWMLELPSVQAANLGLGKRQFRNKAGPDMSDRSSWTDTPADKARKKEEKVLGKTKVADPARESQKLAIQQRDKAMEEMAKKHASKKRKESLLEIHKKKLHKKKKKEEKQAKEAAKPTRRPFDRDIDLQANRFDEAQKKSILKKAQLLNDRFSRGESKYL</sequence>
<feature type="compositionally biased region" description="Basic and acidic residues" evidence="1">
    <location>
        <begin position="14"/>
        <end position="38"/>
    </location>
</feature>
<feature type="compositionally biased region" description="Polar residues" evidence="1">
    <location>
        <begin position="671"/>
        <end position="683"/>
    </location>
</feature>
<dbReference type="GeneID" id="107225823"/>
<feature type="region of interest" description="Disordered" evidence="1">
    <location>
        <begin position="641"/>
        <end position="684"/>
    </location>
</feature>
<dbReference type="Pfam" id="PF12572">
    <property type="entry name" value="DUF3752"/>
    <property type="match status" value="1"/>
</dbReference>
<feature type="compositionally biased region" description="Basic and acidic residues" evidence="1">
    <location>
        <begin position="425"/>
        <end position="457"/>
    </location>
</feature>
<evidence type="ECO:0000313" key="3">
    <source>
        <dbReference type="Proteomes" id="UP000829291"/>
    </source>
</evidence>
<dbReference type="InterPro" id="IPR046331">
    <property type="entry name" value="GPAM1-like"/>
</dbReference>
<feature type="compositionally biased region" description="Basic and acidic residues" evidence="1">
    <location>
        <begin position="254"/>
        <end position="270"/>
    </location>
</feature>
<feature type="region of interest" description="Disordered" evidence="1">
    <location>
        <begin position="561"/>
        <end position="604"/>
    </location>
</feature>
<protein>
    <submittedName>
        <fullName evidence="4">Uncharacterized protein LOC107225823</fullName>
    </submittedName>
</protein>